<dbReference type="GeneID" id="44134476"/>
<dbReference type="NCBIfam" id="TIGR00254">
    <property type="entry name" value="GGDEF"/>
    <property type="match status" value="1"/>
</dbReference>
<evidence type="ECO:0000259" key="2">
    <source>
        <dbReference type="PROSITE" id="PS50113"/>
    </source>
</evidence>
<feature type="domain" description="EAL" evidence="3">
    <location>
        <begin position="324"/>
        <end position="575"/>
    </location>
</feature>
<evidence type="ECO:0000313" key="8">
    <source>
        <dbReference type="Proteomes" id="UP000286681"/>
    </source>
</evidence>
<name>A0A1L6JDS0_9SPHN</name>
<dbReference type="EMBL" id="CP018820">
    <property type="protein sequence ID" value="APR54076.1"/>
    <property type="molecule type" value="Genomic_DNA"/>
</dbReference>
<dbReference type="CDD" id="cd01949">
    <property type="entry name" value="GGDEF"/>
    <property type="match status" value="1"/>
</dbReference>
<dbReference type="Pfam" id="PF00563">
    <property type="entry name" value="EAL"/>
    <property type="match status" value="1"/>
</dbReference>
<dbReference type="OrthoDB" id="9814202at2"/>
<feature type="region of interest" description="Disordered" evidence="1">
    <location>
        <begin position="1"/>
        <end position="23"/>
    </location>
</feature>
<dbReference type="InterPro" id="IPR029787">
    <property type="entry name" value="Nucleotide_cyclase"/>
</dbReference>
<dbReference type="Proteomes" id="UP000286681">
    <property type="component" value="Unassembled WGS sequence"/>
</dbReference>
<dbReference type="PANTHER" id="PTHR44757:SF2">
    <property type="entry name" value="BIOFILM ARCHITECTURE MAINTENANCE PROTEIN MBAA"/>
    <property type="match status" value="1"/>
</dbReference>
<protein>
    <submittedName>
        <fullName evidence="6">EAL domain-containing protein</fullName>
    </submittedName>
    <submittedName>
        <fullName evidence="5">GGDEF domain-containing protein</fullName>
    </submittedName>
</protein>
<dbReference type="PROSITE" id="PS50887">
    <property type="entry name" value="GGDEF"/>
    <property type="match status" value="1"/>
</dbReference>
<dbReference type="Gene3D" id="3.30.70.270">
    <property type="match status" value="1"/>
</dbReference>
<dbReference type="Proteomes" id="UP000185161">
    <property type="component" value="Chromosome"/>
</dbReference>
<dbReference type="InterPro" id="IPR035919">
    <property type="entry name" value="EAL_sf"/>
</dbReference>
<dbReference type="PROSITE" id="PS50883">
    <property type="entry name" value="EAL"/>
    <property type="match status" value="1"/>
</dbReference>
<dbReference type="SUPFAM" id="SSF141371">
    <property type="entry name" value="PilZ domain-like"/>
    <property type="match status" value="1"/>
</dbReference>
<dbReference type="SUPFAM" id="SSF141868">
    <property type="entry name" value="EAL domain-like"/>
    <property type="match status" value="1"/>
</dbReference>
<keyword evidence="7" id="KW-1185">Reference proteome</keyword>
<evidence type="ECO:0000259" key="3">
    <source>
        <dbReference type="PROSITE" id="PS50883"/>
    </source>
</evidence>
<dbReference type="InterPro" id="IPR043128">
    <property type="entry name" value="Rev_trsase/Diguanyl_cyclase"/>
</dbReference>
<reference evidence="5" key="1">
    <citation type="submission" date="2016-12" db="EMBL/GenBank/DDBJ databases">
        <title>Whole genome sequencing of Sphingomonas koreensis.</title>
        <authorList>
            <person name="Conlan S."/>
            <person name="Thomas P.J."/>
            <person name="Mullikin J."/>
            <person name="Palmore T.N."/>
            <person name="Frank K.M."/>
            <person name="Segre J.A."/>
        </authorList>
    </citation>
    <scope>NUCLEOTIDE SEQUENCE</scope>
    <source>
        <strain evidence="5">ABOJV</strain>
    </source>
</reference>
<dbReference type="CDD" id="cd01948">
    <property type="entry name" value="EAL"/>
    <property type="match status" value="1"/>
</dbReference>
<organism evidence="5 7">
    <name type="scientific">Sphingomonas koreensis</name>
    <dbReference type="NCBI Taxonomy" id="93064"/>
    <lineage>
        <taxon>Bacteria</taxon>
        <taxon>Pseudomonadati</taxon>
        <taxon>Pseudomonadota</taxon>
        <taxon>Alphaproteobacteria</taxon>
        <taxon>Sphingomonadales</taxon>
        <taxon>Sphingomonadaceae</taxon>
        <taxon>Sphingomonas</taxon>
    </lineage>
</organism>
<reference evidence="6 8" key="3">
    <citation type="submission" date="2018-07" db="EMBL/GenBank/DDBJ databases">
        <title>Genomic and Epidemiologic Investigation of an Indolent Hospital Outbreak.</title>
        <authorList>
            <person name="Johnson R.C."/>
            <person name="Deming C."/>
            <person name="Conlan S."/>
            <person name="Zellmer C.J."/>
            <person name="Michelin A.V."/>
            <person name="Lee-Lin S."/>
            <person name="Thomas P.J."/>
            <person name="Park M."/>
            <person name="Weingarten R.A."/>
            <person name="Less J."/>
            <person name="Dekker J.P."/>
            <person name="Frank K.M."/>
            <person name="Musser K.A."/>
            <person name="Mcquiston J.R."/>
            <person name="Henderson D.K."/>
            <person name="Lau A.F."/>
            <person name="Palmore T.N."/>
            <person name="Segre J.A."/>
        </authorList>
    </citation>
    <scope>NUCLEOTIDE SEQUENCE [LARGE SCALE GENOMIC DNA]</scope>
    <source>
        <strain evidence="6 8">SK-NIH.Env10_0317</strain>
    </source>
</reference>
<sequence length="716" mass="77747">MIGAKIRPQRKLRNGGNAAPHPAQGELLASIEGLRTNWFWSTDGEGRLSYISDWVADEFAIAGQGIAGSELTAVFRIESDAAETSGPIGFLLAKQKPFRGVNMRCTHDPQERIWTMSGSPQFDHAGNFTGFQGIGADITAVQESAEAISRLASHDALTGLRNRRGISALVEQALLASMRSDRSFAILLVDLDRFKLVNDTLGHPAGDQLLTQVAARLSRVLNHEDCVGRIGGDEFQIVLSVPADRNALAALAEDIIRTVSQPYFINGSRCVIGASIGIVLGPHDGDMAEDLIRNADLALYAAKDAGRGCYRFFARDMLEAAEDRRLLEQDLLDALDRGELEVNYQPLVNAKTNVIAGFEALLRWNHPDRGRISPALFIPIAEETSLIARLGEWTMRQACVDAATWPGDLRVAVNVSPIQFANPSLPQVVLSALAHSGLNPERLELEITESVFIDGGAEAEATFATLKKIGVRLALDDFGTGYSSLGYLRSAPFDKIKIDQSFVRLVADPASRNNAIITAIVALARTLGMETTAEGVESLDQLEALRALDVGLIQGYLYSLPVSAAAAMEMVAEAQPAIQPIGPAKQRGSRVATFRRIGAVHGDHYYPVILRNLSRTGALIEGLVDVPVGTRFVIDFGDRQWTVATVRRSRGTHQGVEFDEPLVSDGQGGYRTRYRVSSMMLAQLGLSLDRSAERGCERPMVQSARQALPVFQTSLR</sequence>
<dbReference type="Gene3D" id="3.20.20.450">
    <property type="entry name" value="EAL domain"/>
    <property type="match status" value="1"/>
</dbReference>
<dbReference type="AlphaFoldDB" id="A0A1L6JDS0"/>
<dbReference type="PROSITE" id="PS50113">
    <property type="entry name" value="PAC"/>
    <property type="match status" value="1"/>
</dbReference>
<dbReference type="PANTHER" id="PTHR44757">
    <property type="entry name" value="DIGUANYLATE CYCLASE DGCP"/>
    <property type="match status" value="1"/>
</dbReference>
<dbReference type="Gene3D" id="3.30.450.20">
    <property type="entry name" value="PAS domain"/>
    <property type="match status" value="1"/>
</dbReference>
<dbReference type="SMART" id="SM00267">
    <property type="entry name" value="GGDEF"/>
    <property type="match status" value="1"/>
</dbReference>
<evidence type="ECO:0000313" key="6">
    <source>
        <dbReference type="EMBL" id="RSV03559.1"/>
    </source>
</evidence>
<dbReference type="InterPro" id="IPR052155">
    <property type="entry name" value="Biofilm_reg_signaling"/>
</dbReference>
<dbReference type="InterPro" id="IPR000160">
    <property type="entry name" value="GGDEF_dom"/>
</dbReference>
<dbReference type="RefSeq" id="WP_075152548.1">
    <property type="nucleotide sequence ID" value="NZ_CP018820.1"/>
</dbReference>
<dbReference type="SUPFAM" id="SSF55073">
    <property type="entry name" value="Nucleotide cyclase"/>
    <property type="match status" value="1"/>
</dbReference>
<dbReference type="SMART" id="SM00052">
    <property type="entry name" value="EAL"/>
    <property type="match status" value="1"/>
</dbReference>
<evidence type="ECO:0000256" key="1">
    <source>
        <dbReference type="SAM" id="MobiDB-lite"/>
    </source>
</evidence>
<feature type="domain" description="PAC" evidence="2">
    <location>
        <begin position="99"/>
        <end position="150"/>
    </location>
</feature>
<evidence type="ECO:0000313" key="7">
    <source>
        <dbReference type="Proteomes" id="UP000185161"/>
    </source>
</evidence>
<dbReference type="SUPFAM" id="SSF55785">
    <property type="entry name" value="PYP-like sensor domain (PAS domain)"/>
    <property type="match status" value="1"/>
</dbReference>
<dbReference type="InterPro" id="IPR001633">
    <property type="entry name" value="EAL_dom"/>
</dbReference>
<dbReference type="STRING" id="93064.BRX40_18115"/>
<reference evidence="7" key="2">
    <citation type="submission" date="2016-12" db="EMBL/GenBank/DDBJ databases">
        <title>Whole genome sequencing of Sphingomonas sp. ABOJV.</title>
        <authorList>
            <person name="Conlan S."/>
            <person name="Thomas P.J."/>
            <person name="Mullikin J."/>
            <person name="Palmore T.N."/>
            <person name="Frank K.M."/>
            <person name="Segre J.A."/>
        </authorList>
    </citation>
    <scope>NUCLEOTIDE SEQUENCE [LARGE SCALE GENOMIC DNA]</scope>
    <source>
        <strain evidence="7">ABOJV</strain>
    </source>
</reference>
<dbReference type="Pfam" id="PF00990">
    <property type="entry name" value="GGDEF"/>
    <property type="match status" value="1"/>
</dbReference>
<dbReference type="InterPro" id="IPR035965">
    <property type="entry name" value="PAS-like_dom_sf"/>
</dbReference>
<dbReference type="KEGG" id="skr:BRX40_18115"/>
<proteinExistence type="predicted"/>
<evidence type="ECO:0000313" key="5">
    <source>
        <dbReference type="EMBL" id="APR54076.1"/>
    </source>
</evidence>
<gene>
    <name evidence="5" type="ORF">BRX40_18115</name>
    <name evidence="6" type="ORF">CA257_10120</name>
</gene>
<dbReference type="InterPro" id="IPR000700">
    <property type="entry name" value="PAS-assoc_C"/>
</dbReference>
<feature type="domain" description="GGDEF" evidence="4">
    <location>
        <begin position="182"/>
        <end position="315"/>
    </location>
</feature>
<dbReference type="EMBL" id="QQWO01000007">
    <property type="protein sequence ID" value="RSV03559.1"/>
    <property type="molecule type" value="Genomic_DNA"/>
</dbReference>
<accession>A0A1L6JDS0</accession>
<evidence type="ECO:0000259" key="4">
    <source>
        <dbReference type="PROSITE" id="PS50887"/>
    </source>
</evidence>